<dbReference type="InterPro" id="IPR036397">
    <property type="entry name" value="RNaseH_sf"/>
</dbReference>
<dbReference type="EMBL" id="JAJSOF020000025">
    <property type="protein sequence ID" value="KAJ4435043.1"/>
    <property type="molecule type" value="Genomic_DNA"/>
</dbReference>
<accession>A0ABQ8SLL8</accession>
<evidence type="ECO:0000313" key="1">
    <source>
        <dbReference type="EMBL" id="KAJ4435043.1"/>
    </source>
</evidence>
<name>A0ABQ8SLL8_PERAM</name>
<dbReference type="PANTHER" id="PTHR47326:SF1">
    <property type="entry name" value="HTH PSQ-TYPE DOMAIN-CONTAINING PROTEIN"/>
    <property type="match status" value="1"/>
</dbReference>
<dbReference type="PANTHER" id="PTHR47326">
    <property type="entry name" value="TRANSPOSABLE ELEMENT TC3 TRANSPOSASE-LIKE PROTEIN"/>
    <property type="match status" value="1"/>
</dbReference>
<proteinExistence type="predicted"/>
<evidence type="ECO:0000313" key="2">
    <source>
        <dbReference type="Proteomes" id="UP001148838"/>
    </source>
</evidence>
<organism evidence="1 2">
    <name type="scientific">Periplaneta americana</name>
    <name type="common">American cockroach</name>
    <name type="synonym">Blatta americana</name>
    <dbReference type="NCBI Taxonomy" id="6978"/>
    <lineage>
        <taxon>Eukaryota</taxon>
        <taxon>Metazoa</taxon>
        <taxon>Ecdysozoa</taxon>
        <taxon>Arthropoda</taxon>
        <taxon>Hexapoda</taxon>
        <taxon>Insecta</taxon>
        <taxon>Pterygota</taxon>
        <taxon>Neoptera</taxon>
        <taxon>Polyneoptera</taxon>
        <taxon>Dictyoptera</taxon>
        <taxon>Blattodea</taxon>
        <taxon>Blattoidea</taxon>
        <taxon>Blattidae</taxon>
        <taxon>Blattinae</taxon>
        <taxon>Periplaneta</taxon>
    </lineage>
</organism>
<dbReference type="Proteomes" id="UP001148838">
    <property type="component" value="Unassembled WGS sequence"/>
</dbReference>
<dbReference type="Gene3D" id="3.30.420.10">
    <property type="entry name" value="Ribonuclease H-like superfamily/Ribonuclease H"/>
    <property type="match status" value="1"/>
</dbReference>
<gene>
    <name evidence="1" type="ORF">ANN_23616</name>
</gene>
<reference evidence="1 2" key="1">
    <citation type="journal article" date="2022" name="Allergy">
        <title>Genome assembly and annotation of Periplaneta americana reveal a comprehensive cockroach allergen profile.</title>
        <authorList>
            <person name="Wang L."/>
            <person name="Xiong Q."/>
            <person name="Saelim N."/>
            <person name="Wang L."/>
            <person name="Nong W."/>
            <person name="Wan A.T."/>
            <person name="Shi M."/>
            <person name="Liu X."/>
            <person name="Cao Q."/>
            <person name="Hui J.H.L."/>
            <person name="Sookrung N."/>
            <person name="Leung T.F."/>
            <person name="Tungtrongchitr A."/>
            <person name="Tsui S.K.W."/>
        </authorList>
    </citation>
    <scope>NUCLEOTIDE SEQUENCE [LARGE SCALE GENOMIC DNA]</scope>
    <source>
        <strain evidence="1">PWHHKU_190912</strain>
    </source>
</reference>
<protein>
    <submittedName>
        <fullName evidence="1">Uncharacterized protein</fullName>
    </submittedName>
</protein>
<comment type="caution">
    <text evidence="1">The sequence shown here is derived from an EMBL/GenBank/DDBJ whole genome shotgun (WGS) entry which is preliminary data.</text>
</comment>
<keyword evidence="2" id="KW-1185">Reference proteome</keyword>
<sequence length="316" mass="36385">MSPGESAQYIALPPTANDHLSRGLSSVVALSLLYIGRKSEMGWKKVRVDDVESDQKEEKDLTGLLVEKKLPPEGCTGRIGEWEKSSGQKKATVTGNSYLDMLQLWLLPQLEQDIEGLIFQQDGAPPHYHVDIRNELNTRLPRRWIGCAGREDLELYQPPLPPTIEDLRVRITDAIALVDGPMLQRVWQEIDYRLDVCRVTQGAHIEHIVRPLCNKPRSSSCYKYEDLQMGDEVTEEWRKLHNAELHAMYSSPHVIRNTKFRRLRWVGHVANMCESRNAYRVLVGRPEGKRPLGRPIRRWENNIEMDLREVGYDVTD</sequence>